<keyword evidence="4 8" id="KW-0812">Transmembrane</keyword>
<keyword evidence="10" id="KW-1185">Reference proteome</keyword>
<gene>
    <name evidence="9" type="primary">mreD</name>
    <name evidence="9" type="ORF">CFK40_08805</name>
</gene>
<evidence type="ECO:0000256" key="1">
    <source>
        <dbReference type="ARBA" id="ARBA00004651"/>
    </source>
</evidence>
<evidence type="ECO:0000313" key="10">
    <source>
        <dbReference type="Proteomes" id="UP000204391"/>
    </source>
</evidence>
<dbReference type="InterPro" id="IPR007227">
    <property type="entry name" value="Cell_shape_determining_MreD"/>
</dbReference>
<dbReference type="Proteomes" id="UP000204391">
    <property type="component" value="Chromosome"/>
</dbReference>
<evidence type="ECO:0000256" key="3">
    <source>
        <dbReference type="ARBA" id="ARBA00022475"/>
    </source>
</evidence>
<feature type="transmembrane region" description="Helical" evidence="8">
    <location>
        <begin position="64"/>
        <end position="92"/>
    </location>
</feature>
<evidence type="ECO:0000256" key="5">
    <source>
        <dbReference type="ARBA" id="ARBA00022960"/>
    </source>
</evidence>
<dbReference type="EMBL" id="CP022437">
    <property type="protein sequence ID" value="ASN05103.1"/>
    <property type="molecule type" value="Genomic_DNA"/>
</dbReference>
<dbReference type="AlphaFoldDB" id="A0A221MBT8"/>
<dbReference type="Pfam" id="PF04093">
    <property type="entry name" value="MreD"/>
    <property type="match status" value="1"/>
</dbReference>
<keyword evidence="5" id="KW-0133">Cell shape</keyword>
<comment type="subcellular location">
    <subcellularLocation>
        <location evidence="1">Cell membrane</location>
        <topology evidence="1">Multi-pass membrane protein</topology>
    </subcellularLocation>
</comment>
<evidence type="ECO:0000313" key="9">
    <source>
        <dbReference type="EMBL" id="ASN05103.1"/>
    </source>
</evidence>
<comment type="similarity">
    <text evidence="2">Belongs to the MreD family.</text>
</comment>
<keyword evidence="6 8" id="KW-1133">Transmembrane helix</keyword>
<evidence type="ECO:0000256" key="2">
    <source>
        <dbReference type="ARBA" id="ARBA00007776"/>
    </source>
</evidence>
<organism evidence="9 10">
    <name type="scientific">Virgibacillus necropolis</name>
    <dbReference type="NCBI Taxonomy" id="163877"/>
    <lineage>
        <taxon>Bacteria</taxon>
        <taxon>Bacillati</taxon>
        <taxon>Bacillota</taxon>
        <taxon>Bacilli</taxon>
        <taxon>Bacillales</taxon>
        <taxon>Bacillaceae</taxon>
        <taxon>Virgibacillus</taxon>
    </lineage>
</organism>
<protein>
    <submittedName>
        <fullName evidence="9">Rod shape-determining protein MreD</fullName>
    </submittedName>
</protein>
<evidence type="ECO:0000256" key="6">
    <source>
        <dbReference type="ARBA" id="ARBA00022989"/>
    </source>
</evidence>
<dbReference type="OrthoDB" id="1653857at2"/>
<sequence length="179" mass="20853">MMRRLYLPLVLFFFVILEGVAIELLPASFVMSDLLIIPHWVFIFLLYIALFYDNDRTYFSVLYGAIFGLLIDIVYTGVLGVYMFAYAFTIYVMHGIRKLLHSNIYVTILLGIIGILFADFTIYLVYSVVGLTDMVLEDYMLYRLLPTIIANLLFLLVLYPITKNRLSKWQDEQITKTIN</sequence>
<proteinExistence type="inferred from homology"/>
<evidence type="ECO:0000256" key="8">
    <source>
        <dbReference type="SAM" id="Phobius"/>
    </source>
</evidence>
<feature type="transmembrane region" description="Helical" evidence="8">
    <location>
        <begin position="104"/>
        <end position="129"/>
    </location>
</feature>
<dbReference type="GO" id="GO:0008360">
    <property type="term" value="P:regulation of cell shape"/>
    <property type="evidence" value="ECO:0007669"/>
    <property type="project" value="UniProtKB-KW"/>
</dbReference>
<accession>A0A221MBT8</accession>
<feature type="transmembrane region" description="Helical" evidence="8">
    <location>
        <begin position="6"/>
        <end position="27"/>
    </location>
</feature>
<feature type="transmembrane region" description="Helical" evidence="8">
    <location>
        <begin position="34"/>
        <end position="52"/>
    </location>
</feature>
<name>A0A221MBT8_9BACI</name>
<dbReference type="KEGG" id="vne:CFK40_08805"/>
<evidence type="ECO:0000256" key="7">
    <source>
        <dbReference type="ARBA" id="ARBA00023136"/>
    </source>
</evidence>
<keyword evidence="7 8" id="KW-0472">Membrane</keyword>
<dbReference type="GO" id="GO:0005886">
    <property type="term" value="C:plasma membrane"/>
    <property type="evidence" value="ECO:0007669"/>
    <property type="project" value="UniProtKB-SubCell"/>
</dbReference>
<evidence type="ECO:0000256" key="4">
    <source>
        <dbReference type="ARBA" id="ARBA00022692"/>
    </source>
</evidence>
<reference evidence="9 10" key="1">
    <citation type="journal article" date="2003" name="Int. J. Syst. Evol. Microbiol.">
        <title>Virgibacillus carmonensis sp. nov., Virgibacillus necropolis sp. nov. and Virgibacillus picturae sp. nov., three novel species isolated from deteriorated mural paintings, transfer of the species of the genus salibacillus to Virgibacillus, as Virgibacillus marismortui comb. nov. and Virgibacillus salexigens comb. nov., and emended description of the genus Virgibacillus.</title>
        <authorList>
            <person name="Heyrman J."/>
            <person name="Logan N.A."/>
            <person name="Busse H.J."/>
            <person name="Balcaen A."/>
            <person name="Lebbe L."/>
            <person name="Rodriguez-Diaz M."/>
            <person name="Swings J."/>
            <person name="De Vos P."/>
        </authorList>
    </citation>
    <scope>NUCLEOTIDE SEQUENCE [LARGE SCALE GENOMIC DNA]</scope>
    <source>
        <strain evidence="9 10">LMG 19488</strain>
    </source>
</reference>
<dbReference type="NCBIfam" id="TIGR03426">
    <property type="entry name" value="shape_MreD"/>
    <property type="match status" value="1"/>
</dbReference>
<feature type="transmembrane region" description="Helical" evidence="8">
    <location>
        <begin position="141"/>
        <end position="161"/>
    </location>
</feature>
<keyword evidence="3" id="KW-1003">Cell membrane</keyword>